<proteinExistence type="predicted"/>
<name>A0A914XAV6_9BILA</name>
<dbReference type="WBParaSite" id="PSAMB.scaffold715size42891.g8193.t1">
    <property type="protein sequence ID" value="PSAMB.scaffold715size42891.g8193.t1"/>
    <property type="gene ID" value="PSAMB.scaffold715size42891.g8193"/>
</dbReference>
<evidence type="ECO:0000313" key="2">
    <source>
        <dbReference type="Proteomes" id="UP000887566"/>
    </source>
</evidence>
<evidence type="ECO:0000256" key="1">
    <source>
        <dbReference type="SAM" id="SignalP"/>
    </source>
</evidence>
<organism evidence="2 3">
    <name type="scientific">Plectus sambesii</name>
    <dbReference type="NCBI Taxonomy" id="2011161"/>
    <lineage>
        <taxon>Eukaryota</taxon>
        <taxon>Metazoa</taxon>
        <taxon>Ecdysozoa</taxon>
        <taxon>Nematoda</taxon>
        <taxon>Chromadorea</taxon>
        <taxon>Plectida</taxon>
        <taxon>Plectina</taxon>
        <taxon>Plectoidea</taxon>
        <taxon>Plectidae</taxon>
        <taxon>Plectus</taxon>
    </lineage>
</organism>
<sequence length="84" mass="9370">MKLLAITFCFSIAALAVVKNIEAVDTIDSPPIIDECFSCPKGTICYRQRCIPTWISATLPIYTHPPYTLRSPIDTLEEIVNPTK</sequence>
<evidence type="ECO:0000313" key="3">
    <source>
        <dbReference type="WBParaSite" id="PSAMB.scaffold715size42891.g8193.t1"/>
    </source>
</evidence>
<accession>A0A914XAV6</accession>
<dbReference type="Proteomes" id="UP000887566">
    <property type="component" value="Unplaced"/>
</dbReference>
<feature type="signal peptide" evidence="1">
    <location>
        <begin position="1"/>
        <end position="23"/>
    </location>
</feature>
<reference evidence="3" key="1">
    <citation type="submission" date="2022-11" db="UniProtKB">
        <authorList>
            <consortium name="WormBaseParasite"/>
        </authorList>
    </citation>
    <scope>IDENTIFICATION</scope>
</reference>
<keyword evidence="1" id="KW-0732">Signal</keyword>
<protein>
    <submittedName>
        <fullName evidence="3">Uncharacterized protein</fullName>
    </submittedName>
</protein>
<dbReference type="AlphaFoldDB" id="A0A914XAV6"/>
<feature type="chain" id="PRO_5037386942" evidence="1">
    <location>
        <begin position="24"/>
        <end position="84"/>
    </location>
</feature>
<keyword evidence="2" id="KW-1185">Reference proteome</keyword>